<protein>
    <submittedName>
        <fullName evidence="2">Uncharacterized protein</fullName>
    </submittedName>
</protein>
<feature type="compositionally biased region" description="Polar residues" evidence="1">
    <location>
        <begin position="14"/>
        <end position="23"/>
    </location>
</feature>
<dbReference type="EMBL" id="BAAAXZ010000127">
    <property type="protein sequence ID" value="GAA2935404.1"/>
    <property type="molecule type" value="Genomic_DNA"/>
</dbReference>
<comment type="caution">
    <text evidence="2">The sequence shown here is derived from an EMBL/GenBank/DDBJ whole genome shotgun (WGS) entry which is preliminary data.</text>
</comment>
<feature type="region of interest" description="Disordered" evidence="1">
    <location>
        <begin position="144"/>
        <end position="171"/>
    </location>
</feature>
<evidence type="ECO:0000313" key="2">
    <source>
        <dbReference type="EMBL" id="GAA2935404.1"/>
    </source>
</evidence>
<feature type="region of interest" description="Disordered" evidence="1">
    <location>
        <begin position="1"/>
        <end position="57"/>
    </location>
</feature>
<feature type="compositionally biased region" description="Basic and acidic residues" evidence="1">
    <location>
        <begin position="24"/>
        <end position="34"/>
    </location>
</feature>
<dbReference type="Proteomes" id="UP001501102">
    <property type="component" value="Unassembled WGS sequence"/>
</dbReference>
<evidence type="ECO:0000313" key="3">
    <source>
        <dbReference type="Proteomes" id="UP001501102"/>
    </source>
</evidence>
<evidence type="ECO:0000256" key="1">
    <source>
        <dbReference type="SAM" id="MobiDB-lite"/>
    </source>
</evidence>
<accession>A0ABN3X5H9</accession>
<name>A0ABN3X5H9_STRTU</name>
<proteinExistence type="predicted"/>
<keyword evidence="3" id="KW-1185">Reference proteome</keyword>
<organism evidence="2 3">
    <name type="scientific">Streptomyces thioluteus</name>
    <dbReference type="NCBI Taxonomy" id="66431"/>
    <lineage>
        <taxon>Bacteria</taxon>
        <taxon>Bacillati</taxon>
        <taxon>Actinomycetota</taxon>
        <taxon>Actinomycetes</taxon>
        <taxon>Kitasatosporales</taxon>
        <taxon>Streptomycetaceae</taxon>
        <taxon>Streptomyces</taxon>
    </lineage>
</organism>
<feature type="region of interest" description="Disordered" evidence="1">
    <location>
        <begin position="85"/>
        <end position="113"/>
    </location>
</feature>
<reference evidence="2 3" key="1">
    <citation type="journal article" date="2019" name="Int. J. Syst. Evol. Microbiol.">
        <title>The Global Catalogue of Microorganisms (GCM) 10K type strain sequencing project: providing services to taxonomists for standard genome sequencing and annotation.</title>
        <authorList>
            <consortium name="The Broad Institute Genomics Platform"/>
            <consortium name="The Broad Institute Genome Sequencing Center for Infectious Disease"/>
            <person name="Wu L."/>
            <person name="Ma J."/>
        </authorList>
    </citation>
    <scope>NUCLEOTIDE SEQUENCE [LARGE SCALE GENOMIC DNA]</scope>
    <source>
        <strain evidence="2 3">JCM 4087</strain>
    </source>
</reference>
<gene>
    <name evidence="2" type="ORF">GCM10020221_33970</name>
</gene>
<sequence>MTEVPGIVLGVPSGGQQRASEQQYDQKRPPDRHSASYTGTSRPPQAIRRCWGEGPQPLQDGLARLPLRGVLAEVEDDPVRCGAALRAGGDEGAGELVGDEGPFPGIRRDAEPDPAPEALALAVERHHDDAVVGVEAEQVRERVGQFGRGAQRDVGFRRRSPGGGRQGRGAG</sequence>
<feature type="compositionally biased region" description="Gly residues" evidence="1">
    <location>
        <begin position="161"/>
        <end position="171"/>
    </location>
</feature>